<comment type="caution">
    <text evidence="1">The sequence shown here is derived from an EMBL/GenBank/DDBJ whole genome shotgun (WGS) entry which is preliminary data.</text>
</comment>
<sequence>MTSLSTSTFRGSDIKDITQLSLRGHTTAFPMTLQSYSHQVGCHQVSTPKPTRRVRSVPEGCPSYNQLASSCLLNPTVPLACMALYLDYETALNWPSLSLCTQGRFFRASTSEGLPWWKKRSRPCRVEIRQRRRTELSAGRRTMGSEINDH</sequence>
<dbReference type="AlphaFoldDB" id="A0AA47NZX6"/>
<proteinExistence type="predicted"/>
<gene>
    <name evidence="1" type="ORF">N1851_015927</name>
</gene>
<reference evidence="1" key="1">
    <citation type="journal article" date="2023" name="Front. Mar. Sci.">
        <title>A new Merluccius polli reference genome to investigate the effects of global change in West African waters.</title>
        <authorList>
            <person name="Mateo J.L."/>
            <person name="Blanco-Fernandez C."/>
            <person name="Garcia-Vazquez E."/>
            <person name="Machado-Schiaffino G."/>
        </authorList>
    </citation>
    <scope>NUCLEOTIDE SEQUENCE</scope>
    <source>
        <strain evidence="1">C29</strain>
        <tissue evidence="1">Fin</tissue>
    </source>
</reference>
<keyword evidence="2" id="KW-1185">Reference proteome</keyword>
<dbReference type="Proteomes" id="UP001174136">
    <property type="component" value="Unassembled WGS sequence"/>
</dbReference>
<protein>
    <submittedName>
        <fullName evidence="1">Uncharacterized protein</fullName>
    </submittedName>
</protein>
<name>A0AA47NZX6_MERPO</name>
<dbReference type="EMBL" id="JAOPHQ010002878">
    <property type="protein sequence ID" value="KAK0145176.1"/>
    <property type="molecule type" value="Genomic_DNA"/>
</dbReference>
<accession>A0AA47NZX6</accession>
<evidence type="ECO:0000313" key="1">
    <source>
        <dbReference type="EMBL" id="KAK0145176.1"/>
    </source>
</evidence>
<evidence type="ECO:0000313" key="2">
    <source>
        <dbReference type="Proteomes" id="UP001174136"/>
    </source>
</evidence>
<organism evidence="1 2">
    <name type="scientific">Merluccius polli</name>
    <name type="common">Benguela hake</name>
    <name type="synonym">Merluccius cadenati</name>
    <dbReference type="NCBI Taxonomy" id="89951"/>
    <lineage>
        <taxon>Eukaryota</taxon>
        <taxon>Metazoa</taxon>
        <taxon>Chordata</taxon>
        <taxon>Craniata</taxon>
        <taxon>Vertebrata</taxon>
        <taxon>Euteleostomi</taxon>
        <taxon>Actinopterygii</taxon>
        <taxon>Neopterygii</taxon>
        <taxon>Teleostei</taxon>
        <taxon>Neoteleostei</taxon>
        <taxon>Acanthomorphata</taxon>
        <taxon>Zeiogadaria</taxon>
        <taxon>Gadariae</taxon>
        <taxon>Gadiformes</taxon>
        <taxon>Gadoidei</taxon>
        <taxon>Merlucciidae</taxon>
        <taxon>Merluccius</taxon>
    </lineage>
</organism>